<feature type="active site" evidence="4">
    <location>
        <position position="52"/>
    </location>
</feature>
<evidence type="ECO:0000256" key="2">
    <source>
        <dbReference type="ARBA" id="ARBA00022559"/>
    </source>
</evidence>
<dbReference type="PROSITE" id="PS00460">
    <property type="entry name" value="GLUTATHIONE_PEROXID_1"/>
    <property type="match status" value="1"/>
</dbReference>
<sequence length="174" mass="19229">MMRTSLLAVLSSTLLLATQAEAFTFDSIDGGTIDLDAWTGQPVLVVNTASLCGFTYQYAGLQELYDTYRDEGLVVLGVPSDDFRQELGSETEVKEFCELNYGLDFPMTTISDVRGGDAHPFYKWVKDAVGFEPNWNFNKVLISGDGEVLETYGSNVRPMSREVTSAVEAELRVN</sequence>
<gene>
    <name evidence="8" type="ORF">KIN_36970</name>
</gene>
<keyword evidence="9" id="KW-1185">Reference proteome</keyword>
<evidence type="ECO:0000259" key="7">
    <source>
        <dbReference type="PROSITE" id="PS51352"/>
    </source>
</evidence>
<dbReference type="InterPro" id="IPR000889">
    <property type="entry name" value="Glutathione_peroxidase"/>
</dbReference>
<evidence type="ECO:0000256" key="1">
    <source>
        <dbReference type="ARBA" id="ARBA00006926"/>
    </source>
</evidence>
<dbReference type="PRINTS" id="PR01011">
    <property type="entry name" value="GLUTPROXDASE"/>
</dbReference>
<evidence type="ECO:0000256" key="3">
    <source>
        <dbReference type="ARBA" id="ARBA00023002"/>
    </source>
</evidence>
<feature type="chain" id="PRO_5026849804" description="Glutathione peroxidase" evidence="6">
    <location>
        <begin position="23"/>
        <end position="174"/>
    </location>
</feature>
<accession>A0A6N6JJW9</accession>
<dbReference type="GO" id="GO:0034599">
    <property type="term" value="P:cellular response to oxidative stress"/>
    <property type="evidence" value="ECO:0007669"/>
    <property type="project" value="TreeGrafter"/>
</dbReference>
<dbReference type="AlphaFoldDB" id="A0A6N6JJW9"/>
<proteinExistence type="inferred from homology"/>
<dbReference type="InterPro" id="IPR029759">
    <property type="entry name" value="GPX_AS"/>
</dbReference>
<protein>
    <recommendedName>
        <fullName evidence="5">Glutathione peroxidase</fullName>
    </recommendedName>
</protein>
<keyword evidence="3 5" id="KW-0560">Oxidoreductase</keyword>
<evidence type="ECO:0000256" key="5">
    <source>
        <dbReference type="RuleBase" id="RU000499"/>
    </source>
</evidence>
<dbReference type="Pfam" id="PF00255">
    <property type="entry name" value="GSHPx"/>
    <property type="match status" value="1"/>
</dbReference>
<dbReference type="Gene3D" id="3.40.30.10">
    <property type="entry name" value="Glutaredoxin"/>
    <property type="match status" value="1"/>
</dbReference>
<dbReference type="CDD" id="cd00340">
    <property type="entry name" value="GSH_Peroxidase"/>
    <property type="match status" value="1"/>
</dbReference>
<dbReference type="GO" id="GO:0004601">
    <property type="term" value="F:peroxidase activity"/>
    <property type="evidence" value="ECO:0007669"/>
    <property type="project" value="UniProtKB-KW"/>
</dbReference>
<dbReference type="PIRSF" id="PIRSF000303">
    <property type="entry name" value="Glutathion_perox"/>
    <property type="match status" value="1"/>
</dbReference>
<dbReference type="PROSITE" id="PS51355">
    <property type="entry name" value="GLUTATHIONE_PEROXID_3"/>
    <property type="match status" value="1"/>
</dbReference>
<dbReference type="OrthoDB" id="9785502at2"/>
<dbReference type="PANTHER" id="PTHR11592">
    <property type="entry name" value="GLUTATHIONE PEROXIDASE"/>
    <property type="match status" value="1"/>
</dbReference>
<dbReference type="EMBL" id="BLJE01000005">
    <property type="protein sequence ID" value="GFE66623.1"/>
    <property type="molecule type" value="Genomic_DNA"/>
</dbReference>
<name>A0A6N6JJW9_9RHOB</name>
<comment type="similarity">
    <text evidence="1 5">Belongs to the glutathione peroxidase family.</text>
</comment>
<keyword evidence="2 5" id="KW-0575">Peroxidase</keyword>
<feature type="signal peptide" evidence="6">
    <location>
        <begin position="1"/>
        <end position="22"/>
    </location>
</feature>
<dbReference type="PANTHER" id="PTHR11592:SF78">
    <property type="entry name" value="GLUTATHIONE PEROXIDASE"/>
    <property type="match status" value="1"/>
</dbReference>
<dbReference type="InterPro" id="IPR013766">
    <property type="entry name" value="Thioredoxin_domain"/>
</dbReference>
<dbReference type="SUPFAM" id="SSF52833">
    <property type="entry name" value="Thioredoxin-like"/>
    <property type="match status" value="1"/>
</dbReference>
<comment type="caution">
    <text evidence="8">The sequence shown here is derived from an EMBL/GenBank/DDBJ whole genome shotgun (WGS) entry which is preliminary data.</text>
</comment>
<keyword evidence="6" id="KW-0732">Signal</keyword>
<evidence type="ECO:0000313" key="8">
    <source>
        <dbReference type="EMBL" id="GFE66623.1"/>
    </source>
</evidence>
<dbReference type="InterPro" id="IPR036249">
    <property type="entry name" value="Thioredoxin-like_sf"/>
</dbReference>
<dbReference type="PROSITE" id="PS51352">
    <property type="entry name" value="THIOREDOXIN_2"/>
    <property type="match status" value="1"/>
</dbReference>
<dbReference type="Proteomes" id="UP000436822">
    <property type="component" value="Unassembled WGS sequence"/>
</dbReference>
<organism evidence="8 9">
    <name type="scientific">Litoreibacter roseus</name>
    <dbReference type="NCBI Taxonomy" id="2601869"/>
    <lineage>
        <taxon>Bacteria</taxon>
        <taxon>Pseudomonadati</taxon>
        <taxon>Pseudomonadota</taxon>
        <taxon>Alphaproteobacteria</taxon>
        <taxon>Rhodobacterales</taxon>
        <taxon>Roseobacteraceae</taxon>
        <taxon>Litoreibacter</taxon>
    </lineage>
</organism>
<evidence type="ECO:0000313" key="9">
    <source>
        <dbReference type="Proteomes" id="UP000436822"/>
    </source>
</evidence>
<reference evidence="8 9" key="1">
    <citation type="submission" date="2019-12" db="EMBL/GenBank/DDBJ databases">
        <title>Litoreibacter badius sp. nov., a novel bacteriochlorophyll a-containing bacterium in the genus Litoreibacter.</title>
        <authorList>
            <person name="Kanamuro M."/>
            <person name="Takabe Y."/>
            <person name="Mori K."/>
            <person name="Takaichi S."/>
            <person name="Hanada S."/>
        </authorList>
    </citation>
    <scope>NUCLEOTIDE SEQUENCE [LARGE SCALE GENOMIC DNA]</scope>
    <source>
        <strain evidence="8 9">K6</strain>
    </source>
</reference>
<evidence type="ECO:0000256" key="6">
    <source>
        <dbReference type="SAM" id="SignalP"/>
    </source>
</evidence>
<evidence type="ECO:0000256" key="4">
    <source>
        <dbReference type="PIRSR" id="PIRSR000303-1"/>
    </source>
</evidence>
<feature type="domain" description="Thioredoxin" evidence="7">
    <location>
        <begin position="14"/>
        <end position="172"/>
    </location>
</feature>